<evidence type="ECO:0000313" key="2">
    <source>
        <dbReference type="EMBL" id="GFH23375.1"/>
    </source>
</evidence>
<organism evidence="2 3">
    <name type="scientific">Haematococcus lacustris</name>
    <name type="common">Green alga</name>
    <name type="synonym">Haematococcus pluvialis</name>
    <dbReference type="NCBI Taxonomy" id="44745"/>
    <lineage>
        <taxon>Eukaryota</taxon>
        <taxon>Viridiplantae</taxon>
        <taxon>Chlorophyta</taxon>
        <taxon>core chlorophytes</taxon>
        <taxon>Chlorophyceae</taxon>
        <taxon>CS clade</taxon>
        <taxon>Chlamydomonadales</taxon>
        <taxon>Haematococcaceae</taxon>
        <taxon>Haematococcus</taxon>
    </lineage>
</organism>
<dbReference type="GO" id="GO:0005524">
    <property type="term" value="F:ATP binding"/>
    <property type="evidence" value="ECO:0007669"/>
    <property type="project" value="InterPro"/>
</dbReference>
<dbReference type="InterPro" id="IPR011009">
    <property type="entry name" value="Kinase-like_dom_sf"/>
</dbReference>
<dbReference type="EMBL" id="BLLF01002257">
    <property type="protein sequence ID" value="GFH23375.1"/>
    <property type="molecule type" value="Genomic_DNA"/>
</dbReference>
<sequence length="83" mass="8929">MWSHELQRADMCLVINAAQDIAAGMDLKPDNVLLRNTAQGTMAKVGDFGLSIKMAGNKTHVSGVRHGTPLYMAPEAFQELASS</sequence>
<dbReference type="SUPFAM" id="SSF56112">
    <property type="entry name" value="Protein kinase-like (PK-like)"/>
    <property type="match status" value="1"/>
</dbReference>
<dbReference type="AlphaFoldDB" id="A0A699ZN41"/>
<evidence type="ECO:0000313" key="3">
    <source>
        <dbReference type="Proteomes" id="UP000485058"/>
    </source>
</evidence>
<dbReference type="Gene3D" id="1.10.510.10">
    <property type="entry name" value="Transferase(Phosphotransferase) domain 1"/>
    <property type="match status" value="1"/>
</dbReference>
<keyword evidence="2" id="KW-0418">Kinase</keyword>
<gene>
    <name evidence="2" type="ORF">HaLaN_20978</name>
</gene>
<evidence type="ECO:0000259" key="1">
    <source>
        <dbReference type="PROSITE" id="PS50011"/>
    </source>
</evidence>
<feature type="domain" description="Protein kinase" evidence="1">
    <location>
        <begin position="1"/>
        <end position="83"/>
    </location>
</feature>
<dbReference type="GO" id="GO:0004674">
    <property type="term" value="F:protein serine/threonine kinase activity"/>
    <property type="evidence" value="ECO:0007669"/>
    <property type="project" value="UniProtKB-KW"/>
</dbReference>
<keyword evidence="2" id="KW-0808">Transferase</keyword>
<comment type="caution">
    <text evidence="2">The sequence shown here is derived from an EMBL/GenBank/DDBJ whole genome shotgun (WGS) entry which is preliminary data.</text>
</comment>
<name>A0A699ZN41_HAELA</name>
<accession>A0A699ZN41</accession>
<protein>
    <submittedName>
        <fullName evidence="2">Serine/threonine protein kinase</fullName>
    </submittedName>
</protein>
<reference evidence="2 3" key="1">
    <citation type="submission" date="2020-02" db="EMBL/GenBank/DDBJ databases">
        <title>Draft genome sequence of Haematococcus lacustris strain NIES-144.</title>
        <authorList>
            <person name="Morimoto D."/>
            <person name="Nakagawa S."/>
            <person name="Yoshida T."/>
            <person name="Sawayama S."/>
        </authorList>
    </citation>
    <scope>NUCLEOTIDE SEQUENCE [LARGE SCALE GENOMIC DNA]</scope>
    <source>
        <strain evidence="2 3">NIES-144</strain>
    </source>
</reference>
<dbReference type="PROSITE" id="PS50011">
    <property type="entry name" value="PROTEIN_KINASE_DOM"/>
    <property type="match status" value="1"/>
</dbReference>
<dbReference type="Pfam" id="PF00069">
    <property type="entry name" value="Pkinase"/>
    <property type="match status" value="1"/>
</dbReference>
<keyword evidence="3" id="KW-1185">Reference proteome</keyword>
<keyword evidence="2" id="KW-0723">Serine/threonine-protein kinase</keyword>
<dbReference type="InterPro" id="IPR000719">
    <property type="entry name" value="Prot_kinase_dom"/>
</dbReference>
<dbReference type="Proteomes" id="UP000485058">
    <property type="component" value="Unassembled WGS sequence"/>
</dbReference>
<proteinExistence type="predicted"/>